<evidence type="ECO:0000256" key="1">
    <source>
        <dbReference type="SAM" id="SignalP"/>
    </source>
</evidence>
<dbReference type="InterPro" id="IPR019106">
    <property type="entry name" value="T4SS_TrbC"/>
</dbReference>
<geneLocation type="plasmid" evidence="2">
    <name>p707804-3FII</name>
</geneLocation>
<dbReference type="NCBIfam" id="TIGR02742">
    <property type="entry name" value="TrbC_Ftype"/>
    <property type="match status" value="1"/>
</dbReference>
<evidence type="ECO:0000313" key="2">
    <source>
        <dbReference type="EMBL" id="QBQ66533.1"/>
    </source>
</evidence>
<dbReference type="EMBL" id="MH909329">
    <property type="protein sequence ID" value="QBQ66533.1"/>
    <property type="molecule type" value="Genomic_DNA"/>
</dbReference>
<keyword evidence="2" id="KW-0614">Plasmid</keyword>
<sequence>MKTAHLRALLFSVLTCCTPFSGASEPAELTAHDKAWITSQEKAFSAFKNTLGEQTVTLPAAQNDLISRLQGEIAAQQSGQAERGTFPAIYFVSLALPREGLLPMLQDARRFGIPATIRGLLNNDMRQTAAAIFELSKEDKAVGVQIDPTLYSDYHIGVVPALVVTCPGHYDVIRGSLPLEEALEKVARSGDCAATARQLLAGGSK</sequence>
<organism evidence="2">
    <name type="scientific">Leclercia adecarboxylata</name>
    <dbReference type="NCBI Taxonomy" id="83655"/>
    <lineage>
        <taxon>Bacteria</taxon>
        <taxon>Pseudomonadati</taxon>
        <taxon>Pseudomonadota</taxon>
        <taxon>Gammaproteobacteria</taxon>
        <taxon>Enterobacterales</taxon>
        <taxon>Enterobacteriaceae</taxon>
        <taxon>Leclercia</taxon>
    </lineage>
</organism>
<dbReference type="InterPro" id="IPR014113">
    <property type="entry name" value="T4SS_TrbC_subgr"/>
</dbReference>
<accession>A0A482M1L8</accession>
<dbReference type="RefSeq" id="WP_172693788.1">
    <property type="nucleotide sequence ID" value="NZ_CP087282.1"/>
</dbReference>
<dbReference type="AlphaFoldDB" id="A0A482M1L8"/>
<reference evidence="2" key="1">
    <citation type="submission" date="2018-09" db="EMBL/GenBank/DDBJ databases">
        <authorList>
            <person name="Yuan Q."/>
            <person name="Jiang X."/>
            <person name="Jing Y."/>
            <person name="Cheng Q."/>
            <person name="Zhou D."/>
        </authorList>
    </citation>
    <scope>NUCLEOTIDE SEQUENCE</scope>
    <source>
        <strain evidence="2">150707804</strain>
        <plasmid evidence="2">p707804-3FII</plasmid>
    </source>
</reference>
<feature type="chain" id="PRO_5019785311" evidence="1">
    <location>
        <begin position="24"/>
        <end position="205"/>
    </location>
</feature>
<name>A0A482M1L8_9ENTR</name>
<keyword evidence="1" id="KW-0732">Signal</keyword>
<dbReference type="Pfam" id="PF09673">
    <property type="entry name" value="TrbC_Ftype"/>
    <property type="match status" value="1"/>
</dbReference>
<proteinExistence type="predicted"/>
<feature type="signal peptide" evidence="1">
    <location>
        <begin position="1"/>
        <end position="23"/>
    </location>
</feature>
<protein>
    <submittedName>
        <fullName evidence="2">IncF plasmid conjugative transfer protein TrbC</fullName>
    </submittedName>
</protein>